<evidence type="ECO:0000313" key="2">
    <source>
        <dbReference type="Proteomes" id="UP000041254"/>
    </source>
</evidence>
<keyword evidence="2" id="KW-1185">Reference proteome</keyword>
<organism evidence="1 2">
    <name type="scientific">Vitrella brassicaformis (strain CCMP3155)</name>
    <dbReference type="NCBI Taxonomy" id="1169540"/>
    <lineage>
        <taxon>Eukaryota</taxon>
        <taxon>Sar</taxon>
        <taxon>Alveolata</taxon>
        <taxon>Colpodellida</taxon>
        <taxon>Vitrellaceae</taxon>
        <taxon>Vitrella</taxon>
    </lineage>
</organism>
<dbReference type="EMBL" id="CDMY01000385">
    <property type="protein sequence ID" value="CEM08580.1"/>
    <property type="molecule type" value="Genomic_DNA"/>
</dbReference>
<sequence length="308" mass="34745">MGPRSYLRFQHAFQCLHRGSFDTLAVALDVGPSALRRSFEMSLLERPALTRAVKMTLSPNDVHASVGHAELIWRGLRRNGRADASTSEALAHLRLLLFLKPPSTLTFTVHVRTETFYDIGLPVEPQCMAHHTHPSVFVSQLLDRFLSRELLSDYRTQEPYQRFVISAHFGYESPFSTQLQATSESAFCTYRAIAALVIMRFEAFLHILHTCAGTHQRFSADKRVQMTCFRSRLEQLGMAEQLQLIRSDVFDETSGHSLLVFPGAHRDVDYSMMKALVKELIAKLTTSVDGIAVAAQASLSFQKERLIC</sequence>
<dbReference type="Proteomes" id="UP000041254">
    <property type="component" value="Unassembled WGS sequence"/>
</dbReference>
<dbReference type="InParanoid" id="A0A0G4F7S2"/>
<protein>
    <submittedName>
        <fullName evidence="1">Uncharacterized protein</fullName>
    </submittedName>
</protein>
<dbReference type="AlphaFoldDB" id="A0A0G4F7S2"/>
<name>A0A0G4F7S2_VITBC</name>
<accession>A0A0G4F7S2</accession>
<reference evidence="1 2" key="1">
    <citation type="submission" date="2014-11" db="EMBL/GenBank/DDBJ databases">
        <authorList>
            <person name="Zhu J."/>
            <person name="Qi W."/>
            <person name="Song R."/>
        </authorList>
    </citation>
    <scope>NUCLEOTIDE SEQUENCE [LARGE SCALE GENOMIC DNA]</scope>
</reference>
<dbReference type="VEuPathDB" id="CryptoDB:Vbra_14641"/>
<evidence type="ECO:0000313" key="1">
    <source>
        <dbReference type="EMBL" id="CEM08580.1"/>
    </source>
</evidence>
<gene>
    <name evidence="1" type="ORF">Vbra_14641</name>
</gene>
<proteinExistence type="predicted"/>